<proteinExistence type="predicted"/>
<organism evidence="1 2">
    <name type="scientific">Seonamhaeicola aphaedonensis</name>
    <dbReference type="NCBI Taxonomy" id="1461338"/>
    <lineage>
        <taxon>Bacteria</taxon>
        <taxon>Pseudomonadati</taxon>
        <taxon>Bacteroidota</taxon>
        <taxon>Flavobacteriia</taxon>
        <taxon>Flavobacteriales</taxon>
        <taxon>Flavobacteriaceae</taxon>
    </lineage>
</organism>
<dbReference type="OrthoDB" id="639821at2"/>
<dbReference type="EMBL" id="QRDX01000002">
    <property type="protein sequence ID" value="RED49607.1"/>
    <property type="molecule type" value="Genomic_DNA"/>
</dbReference>
<evidence type="ECO:0000313" key="1">
    <source>
        <dbReference type="EMBL" id="RED49607.1"/>
    </source>
</evidence>
<dbReference type="RefSeq" id="WP_116040020.1">
    <property type="nucleotide sequence ID" value="NZ_QRDX01000002.1"/>
</dbReference>
<sequence length="294" mass="33634">MIRIILIYCFVFLTTAICFSQSKYEYFGGLVLNDSTRITYKLSLTESKGEIKGYSITDLGGLYETKSTVFGEYNKAKKELNFREVQTIYTKTHLEKDYDFCYVNTTIKNFSFEKTEQFKAKFIGLFSDNSQCINGELFLSQPEKIEAKMEKVKKKIDKIKRIPDSIKQKFQPLKMMDSLNMNILRKNQTLSVFSKSDKINLIIYDGGKEDGDKVTIKANGKVLKNGYVVNNKKEIIELSLNEEVTRISITAVNEGEISPNTAILQLEDEKNNIKALSNLKAGETTTIDILKFKK</sequence>
<comment type="caution">
    <text evidence="1">The sequence shown here is derived from an EMBL/GenBank/DDBJ whole genome shotgun (WGS) entry which is preliminary data.</text>
</comment>
<name>A0A3D9HJC7_9FLAO</name>
<keyword evidence="2" id="KW-1185">Reference proteome</keyword>
<evidence type="ECO:0000313" key="2">
    <source>
        <dbReference type="Proteomes" id="UP000256629"/>
    </source>
</evidence>
<dbReference type="Proteomes" id="UP000256629">
    <property type="component" value="Unassembled WGS sequence"/>
</dbReference>
<gene>
    <name evidence="1" type="ORF">DFQ02_102385</name>
</gene>
<protein>
    <submittedName>
        <fullName evidence="1">Uncharacterized protein</fullName>
    </submittedName>
</protein>
<accession>A0A3D9HJC7</accession>
<reference evidence="1 2" key="1">
    <citation type="submission" date="2018-07" db="EMBL/GenBank/DDBJ databases">
        <title>Genomic Encyclopedia of Type Strains, Phase III (KMG-III): the genomes of soil and plant-associated and newly described type strains.</title>
        <authorList>
            <person name="Whitman W."/>
        </authorList>
    </citation>
    <scope>NUCLEOTIDE SEQUENCE [LARGE SCALE GENOMIC DNA]</scope>
    <source>
        <strain evidence="1 2">CECT 8487</strain>
    </source>
</reference>
<dbReference type="AlphaFoldDB" id="A0A3D9HJC7"/>